<reference evidence="7 8" key="1">
    <citation type="submission" date="2017-02" db="EMBL/GenBank/DDBJ databases">
        <authorList>
            <person name="Peterson S.W."/>
        </authorList>
    </citation>
    <scope>NUCLEOTIDE SEQUENCE [LARGE SCALE GENOMIC DNA]</scope>
    <source>
        <strain evidence="7 8">ATCC 49788</strain>
    </source>
</reference>
<dbReference type="InterPro" id="IPR014436">
    <property type="entry name" value="Extradiol_dOase_DODA"/>
</dbReference>
<dbReference type="GO" id="GO:0008270">
    <property type="term" value="F:zinc ion binding"/>
    <property type="evidence" value="ECO:0007669"/>
    <property type="project" value="InterPro"/>
</dbReference>
<keyword evidence="8" id="KW-1185">Reference proteome</keyword>
<dbReference type="InterPro" id="IPR004183">
    <property type="entry name" value="Xdiol_dOase_suB"/>
</dbReference>
<dbReference type="AlphaFoldDB" id="A0A1T4WTR4"/>
<evidence type="ECO:0000256" key="1">
    <source>
        <dbReference type="ARBA" id="ARBA00001947"/>
    </source>
</evidence>
<dbReference type="PANTHER" id="PTHR30096">
    <property type="entry name" value="4,5-DOPA DIOXYGENASE EXTRADIOL-LIKE PROTEIN"/>
    <property type="match status" value="1"/>
</dbReference>
<gene>
    <name evidence="7" type="ORF">SAMN02745130_02083</name>
</gene>
<keyword evidence="4" id="KW-0862">Zinc</keyword>
<evidence type="ECO:0000256" key="5">
    <source>
        <dbReference type="ARBA" id="ARBA00023002"/>
    </source>
</evidence>
<dbReference type="STRING" id="92487.SAMN02745130_02083"/>
<dbReference type="PIRSF" id="PIRSF006157">
    <property type="entry name" value="Doxgns_DODA"/>
    <property type="match status" value="1"/>
</dbReference>
<dbReference type="Proteomes" id="UP000190460">
    <property type="component" value="Unassembled WGS sequence"/>
</dbReference>
<dbReference type="PANTHER" id="PTHR30096:SF0">
    <property type="entry name" value="4,5-DOPA DIOXYGENASE EXTRADIOL-LIKE PROTEIN"/>
    <property type="match status" value="1"/>
</dbReference>
<feature type="domain" description="Extradiol ring-cleavage dioxygenase class III enzyme subunit B" evidence="6">
    <location>
        <begin position="34"/>
        <end position="231"/>
    </location>
</feature>
<proteinExistence type="inferred from homology"/>
<dbReference type="EMBL" id="FUYB01000009">
    <property type="protein sequence ID" value="SKA80497.1"/>
    <property type="molecule type" value="Genomic_DNA"/>
</dbReference>
<dbReference type="SUPFAM" id="SSF53213">
    <property type="entry name" value="LigB-like"/>
    <property type="match status" value="1"/>
</dbReference>
<evidence type="ECO:0000313" key="8">
    <source>
        <dbReference type="Proteomes" id="UP000190460"/>
    </source>
</evidence>
<evidence type="ECO:0000256" key="4">
    <source>
        <dbReference type="ARBA" id="ARBA00022833"/>
    </source>
</evidence>
<evidence type="ECO:0000313" key="7">
    <source>
        <dbReference type="EMBL" id="SKA80497.1"/>
    </source>
</evidence>
<sequence>MPMPILFVSHGSPDIALQTQAPTLACWQQLGEYLERPKAILVVSAHWETSTPTFSTTPQPKTIYDFGGFPAPLYRLSYPAAGAPELASQLQTAFTQANLPLKTDTQRGLDHGAWIPLLSLFPAADIPVAQLSIQTQAGPAWHLKLGQALQSLRTAGVLILASGAVTHNFAWLSPTAEPWPAALEFSNWLADKLQARAQEELITYRTTAPYGSAAHPTEEHILPLFVAFGASIRTDRLKRFTPEVTYSALVMDAYLWETE</sequence>
<dbReference type="Pfam" id="PF02900">
    <property type="entry name" value="LigB"/>
    <property type="match status" value="1"/>
</dbReference>
<dbReference type="RefSeq" id="WP_078922552.1">
    <property type="nucleotide sequence ID" value="NZ_FUYB01000009.1"/>
</dbReference>
<evidence type="ECO:0000256" key="2">
    <source>
        <dbReference type="ARBA" id="ARBA00007581"/>
    </source>
</evidence>
<dbReference type="OrthoDB" id="9790889at2"/>
<comment type="cofactor">
    <cofactor evidence="1">
        <name>Zn(2+)</name>
        <dbReference type="ChEBI" id="CHEBI:29105"/>
    </cofactor>
</comment>
<evidence type="ECO:0000259" key="6">
    <source>
        <dbReference type="Pfam" id="PF02900"/>
    </source>
</evidence>
<dbReference type="GO" id="GO:0008198">
    <property type="term" value="F:ferrous iron binding"/>
    <property type="evidence" value="ECO:0007669"/>
    <property type="project" value="InterPro"/>
</dbReference>
<evidence type="ECO:0000256" key="3">
    <source>
        <dbReference type="ARBA" id="ARBA00022723"/>
    </source>
</evidence>
<name>A0A1T4WTR4_9GAMM</name>
<keyword evidence="7" id="KW-0223">Dioxygenase</keyword>
<dbReference type="CDD" id="cd07363">
    <property type="entry name" value="45_DOPA_Dioxygenase"/>
    <property type="match status" value="1"/>
</dbReference>
<dbReference type="GO" id="GO:0016702">
    <property type="term" value="F:oxidoreductase activity, acting on single donors with incorporation of molecular oxygen, incorporation of two atoms of oxygen"/>
    <property type="evidence" value="ECO:0007669"/>
    <property type="project" value="UniProtKB-ARBA"/>
</dbReference>
<keyword evidence="5" id="KW-0560">Oxidoreductase</keyword>
<organism evidence="7 8">
    <name type="scientific">Thiothrix eikelboomii</name>
    <dbReference type="NCBI Taxonomy" id="92487"/>
    <lineage>
        <taxon>Bacteria</taxon>
        <taxon>Pseudomonadati</taxon>
        <taxon>Pseudomonadota</taxon>
        <taxon>Gammaproteobacteria</taxon>
        <taxon>Thiotrichales</taxon>
        <taxon>Thiotrichaceae</taxon>
        <taxon>Thiothrix</taxon>
    </lineage>
</organism>
<accession>A0A1T4WTR4</accession>
<dbReference type="Gene3D" id="3.40.830.10">
    <property type="entry name" value="LigB-like"/>
    <property type="match status" value="1"/>
</dbReference>
<keyword evidence="3" id="KW-0479">Metal-binding</keyword>
<comment type="similarity">
    <text evidence="2">Belongs to the DODA-type extradiol aromatic ring-opening dioxygenase family.</text>
</comment>
<protein>
    <submittedName>
        <fullName evidence="7">Aromatic ring-opening dioxygenase, catalytic subunit, LigB family</fullName>
    </submittedName>
</protein>